<reference evidence="10 11" key="1">
    <citation type="submission" date="2018-12" db="EMBL/GenBank/DDBJ databases">
        <title>Genome Sequence of Candidatus Viridilinea halotolerans isolated from saline sulfide-rich spring.</title>
        <authorList>
            <person name="Grouzdev D.S."/>
            <person name="Burganskaya E.I."/>
            <person name="Krutkina M.S."/>
            <person name="Sukhacheva M.V."/>
            <person name="Gorlenko V.M."/>
        </authorList>
    </citation>
    <scope>NUCLEOTIDE SEQUENCE [LARGE SCALE GENOMIC DNA]</scope>
    <source>
        <strain evidence="10">Chok-6</strain>
    </source>
</reference>
<evidence type="ECO:0000256" key="5">
    <source>
        <dbReference type="ARBA" id="ARBA00022692"/>
    </source>
</evidence>
<feature type="transmembrane region" description="Helical" evidence="8">
    <location>
        <begin position="75"/>
        <end position="95"/>
    </location>
</feature>
<name>A0A426TR30_9CHLR</name>
<comment type="subcellular location">
    <subcellularLocation>
        <location evidence="1">Cell membrane</location>
        <topology evidence="1">Multi-pass membrane protein</topology>
    </subcellularLocation>
</comment>
<dbReference type="InterPro" id="IPR050297">
    <property type="entry name" value="LipidA_mod_glycosyltrf_83"/>
</dbReference>
<dbReference type="Pfam" id="PF13231">
    <property type="entry name" value="PMT_2"/>
    <property type="match status" value="1"/>
</dbReference>
<keyword evidence="4" id="KW-0808">Transferase</keyword>
<feature type="domain" description="Glycosyltransferase RgtA/B/C/D-like" evidence="9">
    <location>
        <begin position="71"/>
        <end position="210"/>
    </location>
</feature>
<dbReference type="GO" id="GO:0005886">
    <property type="term" value="C:plasma membrane"/>
    <property type="evidence" value="ECO:0007669"/>
    <property type="project" value="UniProtKB-SubCell"/>
</dbReference>
<dbReference type="AlphaFoldDB" id="A0A426TR30"/>
<organism evidence="10 11">
    <name type="scientific">Candidatus Viridilinea halotolerans</name>
    <dbReference type="NCBI Taxonomy" id="2491704"/>
    <lineage>
        <taxon>Bacteria</taxon>
        <taxon>Bacillati</taxon>
        <taxon>Chloroflexota</taxon>
        <taxon>Chloroflexia</taxon>
        <taxon>Chloroflexales</taxon>
        <taxon>Chloroflexineae</taxon>
        <taxon>Oscillochloridaceae</taxon>
        <taxon>Candidatus Viridilinea</taxon>
    </lineage>
</organism>
<feature type="transmembrane region" description="Helical" evidence="8">
    <location>
        <begin position="350"/>
        <end position="370"/>
    </location>
</feature>
<keyword evidence="2" id="KW-1003">Cell membrane</keyword>
<protein>
    <submittedName>
        <fullName evidence="10">DUF2723 domain-containing protein</fullName>
    </submittedName>
</protein>
<feature type="transmembrane region" description="Helical" evidence="8">
    <location>
        <begin position="262"/>
        <end position="284"/>
    </location>
</feature>
<evidence type="ECO:0000259" key="9">
    <source>
        <dbReference type="Pfam" id="PF13231"/>
    </source>
</evidence>
<dbReference type="PANTHER" id="PTHR33908:SF11">
    <property type="entry name" value="MEMBRANE PROTEIN"/>
    <property type="match status" value="1"/>
</dbReference>
<evidence type="ECO:0000256" key="6">
    <source>
        <dbReference type="ARBA" id="ARBA00022989"/>
    </source>
</evidence>
<proteinExistence type="predicted"/>
<keyword evidence="6 8" id="KW-1133">Transmembrane helix</keyword>
<keyword evidence="7 8" id="KW-0472">Membrane</keyword>
<evidence type="ECO:0000256" key="8">
    <source>
        <dbReference type="SAM" id="Phobius"/>
    </source>
</evidence>
<sequence>MRSILLGSLVVWALIYLLTLTDVHTYDALSYILDVERKPWRELFHPHHLAYGPLGALVHGGAAALGWAHGAERPLQVMNALAGALGVALFARLVGRTLPHGPLAALLASLLLGGSYAYWYYAIEVEVYTIAAIFLIVALGLMLRLAQKPQPGLAMALGFTQGLAVLFHQTNVLVSLPALVALALGLQAQRQPLVGKPALRLVAAYGLPLAFVVGGAYLGIGVGLSGLHDVHALYAWMAGYTTTGFWGGPLGWERLPLLAQGLAQTLALPGGGVVGLVLLTLLLLRWRNLREAPRGLVALSLSWLAIYGAFFIWWEPDNIEFWIASLPPFYLLLLAALFGKGAARDQHWPLLAALLCGLWMLGANFGVVWARGDAERDVQRVIAAALAEASGPGDLLVVPDDMLELYLPFYAGREQVVSLNQAVAQVGSDWPQACALLQGRIETALASGYGVLVAEAALRPPPALPGLPPTPAERLGLTPDHVADCYAPYERALQPYDLGVVGVTYYRLPPVQTLAAGEGWDFRRLRWGWQLANAQDEGLRTEGWRIVPGIDPHFTSPPLWLDAAEFVGLEVRLAATTAVRDAQLFWLDEHGQVDEQRSLRWTLAPGPAMQTYRLELQGTPGWEGIITGLRLDPVGLGDGGVVVLEGMRLRR</sequence>
<dbReference type="InterPro" id="IPR038731">
    <property type="entry name" value="RgtA/B/C-like"/>
</dbReference>
<evidence type="ECO:0000256" key="7">
    <source>
        <dbReference type="ARBA" id="ARBA00023136"/>
    </source>
</evidence>
<feature type="transmembrane region" description="Helical" evidence="8">
    <location>
        <begin position="166"/>
        <end position="186"/>
    </location>
</feature>
<evidence type="ECO:0000313" key="11">
    <source>
        <dbReference type="Proteomes" id="UP000280307"/>
    </source>
</evidence>
<feature type="transmembrane region" description="Helical" evidence="8">
    <location>
        <begin position="49"/>
        <end position="68"/>
    </location>
</feature>
<evidence type="ECO:0000313" key="10">
    <source>
        <dbReference type="EMBL" id="RRR65817.1"/>
    </source>
</evidence>
<feature type="transmembrane region" description="Helical" evidence="8">
    <location>
        <begin position="319"/>
        <end position="338"/>
    </location>
</feature>
<evidence type="ECO:0000256" key="3">
    <source>
        <dbReference type="ARBA" id="ARBA00022676"/>
    </source>
</evidence>
<dbReference type="GO" id="GO:0016763">
    <property type="term" value="F:pentosyltransferase activity"/>
    <property type="evidence" value="ECO:0007669"/>
    <property type="project" value="TreeGrafter"/>
</dbReference>
<dbReference type="Proteomes" id="UP000280307">
    <property type="component" value="Unassembled WGS sequence"/>
</dbReference>
<evidence type="ECO:0000256" key="1">
    <source>
        <dbReference type="ARBA" id="ARBA00004651"/>
    </source>
</evidence>
<feature type="transmembrane region" description="Helical" evidence="8">
    <location>
        <begin position="198"/>
        <end position="220"/>
    </location>
</feature>
<keyword evidence="3" id="KW-0328">Glycosyltransferase</keyword>
<dbReference type="GO" id="GO:0009103">
    <property type="term" value="P:lipopolysaccharide biosynthetic process"/>
    <property type="evidence" value="ECO:0007669"/>
    <property type="project" value="UniProtKB-ARBA"/>
</dbReference>
<keyword evidence="5 8" id="KW-0812">Transmembrane</keyword>
<dbReference type="EMBL" id="RSAS01000911">
    <property type="protein sequence ID" value="RRR65817.1"/>
    <property type="molecule type" value="Genomic_DNA"/>
</dbReference>
<comment type="caution">
    <text evidence="10">The sequence shown here is derived from an EMBL/GenBank/DDBJ whole genome shotgun (WGS) entry which is preliminary data.</text>
</comment>
<dbReference type="PANTHER" id="PTHR33908">
    <property type="entry name" value="MANNOSYLTRANSFERASE YKCB-RELATED"/>
    <property type="match status" value="1"/>
</dbReference>
<feature type="transmembrane region" description="Helical" evidence="8">
    <location>
        <begin position="101"/>
        <end position="120"/>
    </location>
</feature>
<gene>
    <name evidence="10" type="ORF">EI684_22045</name>
</gene>
<evidence type="ECO:0000256" key="4">
    <source>
        <dbReference type="ARBA" id="ARBA00022679"/>
    </source>
</evidence>
<feature type="transmembrane region" description="Helical" evidence="8">
    <location>
        <begin position="127"/>
        <end position="146"/>
    </location>
</feature>
<accession>A0A426TR30</accession>
<evidence type="ECO:0000256" key="2">
    <source>
        <dbReference type="ARBA" id="ARBA00022475"/>
    </source>
</evidence>
<feature type="transmembrane region" description="Helical" evidence="8">
    <location>
        <begin position="296"/>
        <end position="313"/>
    </location>
</feature>